<gene>
    <name evidence="1" type="ORF">EYZ11_012608</name>
</gene>
<keyword evidence="2" id="KW-1185">Reference proteome</keyword>
<sequence>MTYTHEMTDVPVGLSLLHALHLIRDVWEIYGPYTGIDV</sequence>
<dbReference type="AlphaFoldDB" id="A0A4S3IZS2"/>
<protein>
    <submittedName>
        <fullName evidence="1">Uncharacterized protein</fullName>
    </submittedName>
</protein>
<accession>A0A4S3IZS2</accession>
<dbReference type="VEuPathDB" id="FungiDB:EYZ11_012608"/>
<reference evidence="1 2" key="1">
    <citation type="submission" date="2019-03" db="EMBL/GenBank/DDBJ databases">
        <title>The genome sequence of a newly discovered highly antifungal drug resistant Aspergillus species, Aspergillus tanneri NIH 1004.</title>
        <authorList>
            <person name="Mounaud S."/>
            <person name="Singh I."/>
            <person name="Joardar V."/>
            <person name="Pakala S."/>
            <person name="Pakala S."/>
            <person name="Venepally P."/>
            <person name="Hoover J."/>
            <person name="Nierman W."/>
            <person name="Chung J."/>
            <person name="Losada L."/>
        </authorList>
    </citation>
    <scope>NUCLEOTIDE SEQUENCE [LARGE SCALE GENOMIC DNA]</scope>
    <source>
        <strain evidence="1 2">NIH1004</strain>
    </source>
</reference>
<name>A0A4S3IZS2_9EURO</name>
<proteinExistence type="predicted"/>
<dbReference type="Proteomes" id="UP000308092">
    <property type="component" value="Unassembled WGS sequence"/>
</dbReference>
<evidence type="ECO:0000313" key="1">
    <source>
        <dbReference type="EMBL" id="THC87946.1"/>
    </source>
</evidence>
<organism evidence="1 2">
    <name type="scientific">Aspergillus tanneri</name>
    <dbReference type="NCBI Taxonomy" id="1220188"/>
    <lineage>
        <taxon>Eukaryota</taxon>
        <taxon>Fungi</taxon>
        <taxon>Dikarya</taxon>
        <taxon>Ascomycota</taxon>
        <taxon>Pezizomycotina</taxon>
        <taxon>Eurotiomycetes</taxon>
        <taxon>Eurotiomycetidae</taxon>
        <taxon>Eurotiales</taxon>
        <taxon>Aspergillaceae</taxon>
        <taxon>Aspergillus</taxon>
        <taxon>Aspergillus subgen. Circumdati</taxon>
    </lineage>
</organism>
<dbReference type="EMBL" id="SOSA01000985">
    <property type="protein sequence ID" value="THC87946.1"/>
    <property type="molecule type" value="Genomic_DNA"/>
</dbReference>
<evidence type="ECO:0000313" key="2">
    <source>
        <dbReference type="Proteomes" id="UP000308092"/>
    </source>
</evidence>
<comment type="caution">
    <text evidence="1">The sequence shown here is derived from an EMBL/GenBank/DDBJ whole genome shotgun (WGS) entry which is preliminary data.</text>
</comment>